<sequence length="478" mass="54413">MEDNKREEYHRRIEEIQSRRNKEGEKKNPFFKRVFDWFGNAYQFVTSDMWRLYDQEMTGVSGFFVRVLRVLYVSIKEFIEGRVAQKSSALTYTTLLALVPTLTLILSVGAGFGMQASVQRALYDAFPAHQMELTTAFDLVEAYLNEIHSGVLIIVGLVVLIYTVFSMLLTVESVFNQIWQIKVGRPISKSLIGYLAAIVIVPVALIAISFSNIFISSLSSIELLGTISIAPVITTLLKILPVVIIILILTAFYITMPNTQVRIVPALIAGVVAGFAFQFFQMFYISGQLWVSKYNSIYGSIAAIPLLMLFVQFSWTIILFGAQLSYAIQNVKRYVFRNESEKVSRRYRDLVAVILMKKVCMAFRYQGLPYTADQLSEETDLPIIIVQDTLDKLVACRLLSANEPSSRRHALTYTPASEISSITVKRVLTALDRLGSENFRMDIYDEYAEEWDVIRIARQLPFEELEIPVVEIDSHREK</sequence>
<dbReference type="InterPro" id="IPR017039">
    <property type="entry name" value="Virul_fac_BrkB"/>
</dbReference>
<evidence type="ECO:0000256" key="5">
    <source>
        <dbReference type="ARBA" id="ARBA00023136"/>
    </source>
</evidence>
<dbReference type="Proteomes" id="UP000297225">
    <property type="component" value="Unassembled WGS sequence"/>
</dbReference>
<accession>A0A4Y8WPL5</accession>
<proteinExistence type="predicted"/>
<evidence type="ECO:0000256" key="4">
    <source>
        <dbReference type="ARBA" id="ARBA00022989"/>
    </source>
</evidence>
<dbReference type="STRING" id="1122973.GCA_000379925_02182"/>
<dbReference type="PANTHER" id="PTHR30213:SF0">
    <property type="entry name" value="UPF0761 MEMBRANE PROTEIN YIHY"/>
    <property type="match status" value="1"/>
</dbReference>
<dbReference type="Pfam" id="PF03631">
    <property type="entry name" value="Virul_fac_BrkB"/>
    <property type="match status" value="1"/>
</dbReference>
<organism evidence="6 7">
    <name type="scientific">Porphyromonas levii</name>
    <dbReference type="NCBI Taxonomy" id="28114"/>
    <lineage>
        <taxon>Bacteria</taxon>
        <taxon>Pseudomonadati</taxon>
        <taxon>Bacteroidota</taxon>
        <taxon>Bacteroidia</taxon>
        <taxon>Bacteroidales</taxon>
        <taxon>Porphyromonadaceae</taxon>
        <taxon>Porphyromonas</taxon>
    </lineage>
</organism>
<dbReference type="RefSeq" id="WP_134850024.1">
    <property type="nucleotide sequence ID" value="NZ_CP197400.1"/>
</dbReference>
<evidence type="ECO:0000256" key="3">
    <source>
        <dbReference type="ARBA" id="ARBA00022692"/>
    </source>
</evidence>
<dbReference type="GO" id="GO:0005886">
    <property type="term" value="C:plasma membrane"/>
    <property type="evidence" value="ECO:0007669"/>
    <property type="project" value="UniProtKB-SubCell"/>
</dbReference>
<dbReference type="OrthoDB" id="9808671at2"/>
<keyword evidence="7" id="KW-1185">Reference proteome</keyword>
<evidence type="ECO:0000256" key="2">
    <source>
        <dbReference type="ARBA" id="ARBA00022475"/>
    </source>
</evidence>
<dbReference type="PANTHER" id="PTHR30213">
    <property type="entry name" value="INNER MEMBRANE PROTEIN YHJD"/>
    <property type="match status" value="1"/>
</dbReference>
<keyword evidence="3" id="KW-0812">Transmembrane</keyword>
<protein>
    <submittedName>
        <fullName evidence="6">YihY/virulence factor BrkB family protein</fullName>
    </submittedName>
</protein>
<dbReference type="AlphaFoldDB" id="A0A4Y8WPL5"/>
<evidence type="ECO:0000313" key="6">
    <source>
        <dbReference type="EMBL" id="TFH94289.1"/>
    </source>
</evidence>
<reference evidence="6 7" key="1">
    <citation type="submission" date="2019-03" db="EMBL/GenBank/DDBJ databases">
        <title>Porphyromonas levii Isolated from the Uterus of Dairy Cows.</title>
        <authorList>
            <person name="Francis A.M."/>
        </authorList>
    </citation>
    <scope>NUCLEOTIDE SEQUENCE [LARGE SCALE GENOMIC DNA]</scope>
    <source>
        <strain evidence="6 7">AF5678</strain>
    </source>
</reference>
<comment type="subcellular location">
    <subcellularLocation>
        <location evidence="1">Cell membrane</location>
        <topology evidence="1">Multi-pass membrane protein</topology>
    </subcellularLocation>
</comment>
<dbReference type="EMBL" id="SPNC01000147">
    <property type="protein sequence ID" value="TFH94289.1"/>
    <property type="molecule type" value="Genomic_DNA"/>
</dbReference>
<comment type="caution">
    <text evidence="6">The sequence shown here is derived from an EMBL/GenBank/DDBJ whole genome shotgun (WGS) entry which is preliminary data.</text>
</comment>
<keyword evidence="2" id="KW-1003">Cell membrane</keyword>
<name>A0A4Y8WPL5_9PORP</name>
<keyword evidence="5" id="KW-0472">Membrane</keyword>
<evidence type="ECO:0000313" key="7">
    <source>
        <dbReference type="Proteomes" id="UP000297225"/>
    </source>
</evidence>
<evidence type="ECO:0000256" key="1">
    <source>
        <dbReference type="ARBA" id="ARBA00004651"/>
    </source>
</evidence>
<dbReference type="NCBIfam" id="TIGR00765">
    <property type="entry name" value="yihY_not_rbn"/>
    <property type="match status" value="1"/>
</dbReference>
<keyword evidence="4" id="KW-1133">Transmembrane helix</keyword>
<gene>
    <name evidence="6" type="ORF">E4P47_08165</name>
</gene>